<reference evidence="1 2" key="1">
    <citation type="submission" date="2019-11" db="EMBL/GenBank/DDBJ databases">
        <title>Characterization of Elizabethkingia argenteiflava sp. nov., isolated from inner surface of Soybean Pods.</title>
        <authorList>
            <person name="Mo S."/>
        </authorList>
    </citation>
    <scope>NUCLEOTIDE SEQUENCE [LARGE SCALE GENOMIC DNA]</scope>
    <source>
        <strain evidence="1 2">YB22</strain>
    </source>
</reference>
<dbReference type="Proteomes" id="UP000553459">
    <property type="component" value="Unassembled WGS sequence"/>
</dbReference>
<dbReference type="AlphaFoldDB" id="A0A845PZL9"/>
<name>A0A845PZL9_9FLAO</name>
<comment type="caution">
    <text evidence="1">The sequence shown here is derived from an EMBL/GenBank/DDBJ whole genome shotgun (WGS) entry which is preliminary data.</text>
</comment>
<keyword evidence="2" id="KW-1185">Reference proteome</keyword>
<proteinExistence type="predicted"/>
<dbReference type="EMBL" id="JAAABJ010000629">
    <property type="protein sequence ID" value="NAW51877.1"/>
    <property type="molecule type" value="Genomic_DNA"/>
</dbReference>
<gene>
    <name evidence="1" type="ORF">GNY06_11045</name>
</gene>
<protein>
    <submittedName>
        <fullName evidence="1">Uncharacterized protein</fullName>
    </submittedName>
</protein>
<sequence>MRTVKHIAFLLIVYTTLTMCKAAPQEVEFLRDDVIHGLNDQIITGRFTAKNNLNIQHEINIAKSRHAKNYDINFSAYDKNGIAYYNIDSKGFYNGYVLVVPFEYKKHKDKLYLNFHGKNMKINYESNQSTISSNLGFKGNYLPSVFHHSMKITPKNSQKPELYFIKNFENEYPLNIDFFEHPVIKYRLEKLLKSQYASFIQNFKQDTPIIQIKPDLYTTSGCSDRKCLEVQEFIEIDVSNNKINVKIFNKKRQFEYKEP</sequence>
<accession>A0A845PZL9</accession>
<evidence type="ECO:0000313" key="1">
    <source>
        <dbReference type="EMBL" id="NAW51877.1"/>
    </source>
</evidence>
<evidence type="ECO:0000313" key="2">
    <source>
        <dbReference type="Proteomes" id="UP000553459"/>
    </source>
</evidence>
<organism evidence="1 2">
    <name type="scientific">Elizabethkingia argenteiflava</name>
    <dbReference type="NCBI Taxonomy" id="2681556"/>
    <lineage>
        <taxon>Bacteria</taxon>
        <taxon>Pseudomonadati</taxon>
        <taxon>Bacteroidota</taxon>
        <taxon>Flavobacteriia</taxon>
        <taxon>Flavobacteriales</taxon>
        <taxon>Weeksellaceae</taxon>
        <taxon>Elizabethkingia</taxon>
    </lineage>
</organism>